<proteinExistence type="predicted"/>
<name>A0A4C1ZXV7_EUMVA</name>
<evidence type="ECO:0000313" key="1">
    <source>
        <dbReference type="EMBL" id="GBP92830.1"/>
    </source>
</evidence>
<keyword evidence="2" id="KW-1185">Reference proteome</keyword>
<dbReference type="Proteomes" id="UP000299102">
    <property type="component" value="Unassembled WGS sequence"/>
</dbReference>
<comment type="caution">
    <text evidence="1">The sequence shown here is derived from an EMBL/GenBank/DDBJ whole genome shotgun (WGS) entry which is preliminary data.</text>
</comment>
<evidence type="ECO:0000313" key="2">
    <source>
        <dbReference type="Proteomes" id="UP000299102"/>
    </source>
</evidence>
<sequence>MSPAPAAGMKWIFMREKVAPAPLYFWDFGRRIARDARPRDDVRNLHLVTSTLMRRHGRHIRREKSLLDGEVAPEKLRMNWAKGHRRAQSFTGPVSPRIRKLVSLPSVCGPIQRLGSEALSSKLNSAARPRPCHVKSTIASRFGEQMQLFQTLSSRQRQWLSATAESALKRREKLKIHARRKMAGGREITVCFIIKNILNFIMLK</sequence>
<gene>
    <name evidence="1" type="ORF">EVAR_63286_1</name>
</gene>
<dbReference type="AlphaFoldDB" id="A0A4C1ZXV7"/>
<accession>A0A4C1ZXV7</accession>
<dbReference type="EMBL" id="BGZK01002313">
    <property type="protein sequence ID" value="GBP92830.1"/>
    <property type="molecule type" value="Genomic_DNA"/>
</dbReference>
<organism evidence="1 2">
    <name type="scientific">Eumeta variegata</name>
    <name type="common">Bagworm moth</name>
    <name type="synonym">Eumeta japonica</name>
    <dbReference type="NCBI Taxonomy" id="151549"/>
    <lineage>
        <taxon>Eukaryota</taxon>
        <taxon>Metazoa</taxon>
        <taxon>Ecdysozoa</taxon>
        <taxon>Arthropoda</taxon>
        <taxon>Hexapoda</taxon>
        <taxon>Insecta</taxon>
        <taxon>Pterygota</taxon>
        <taxon>Neoptera</taxon>
        <taxon>Endopterygota</taxon>
        <taxon>Lepidoptera</taxon>
        <taxon>Glossata</taxon>
        <taxon>Ditrysia</taxon>
        <taxon>Tineoidea</taxon>
        <taxon>Psychidae</taxon>
        <taxon>Oiketicinae</taxon>
        <taxon>Eumeta</taxon>
    </lineage>
</organism>
<reference evidence="1 2" key="1">
    <citation type="journal article" date="2019" name="Commun. Biol.">
        <title>The bagworm genome reveals a unique fibroin gene that provides high tensile strength.</title>
        <authorList>
            <person name="Kono N."/>
            <person name="Nakamura H."/>
            <person name="Ohtoshi R."/>
            <person name="Tomita M."/>
            <person name="Numata K."/>
            <person name="Arakawa K."/>
        </authorList>
    </citation>
    <scope>NUCLEOTIDE SEQUENCE [LARGE SCALE GENOMIC DNA]</scope>
</reference>
<protein>
    <submittedName>
        <fullName evidence="1">Uncharacterized protein</fullName>
    </submittedName>
</protein>